<name>A0A6A6C7G9_ZASCE</name>
<proteinExistence type="predicted"/>
<feature type="region of interest" description="Disordered" evidence="1">
    <location>
        <begin position="239"/>
        <end position="259"/>
    </location>
</feature>
<dbReference type="GeneID" id="54561475"/>
<evidence type="ECO:0000313" key="3">
    <source>
        <dbReference type="Proteomes" id="UP000799537"/>
    </source>
</evidence>
<dbReference type="EMBL" id="ML993611">
    <property type="protein sequence ID" value="KAF2162793.1"/>
    <property type="molecule type" value="Genomic_DNA"/>
</dbReference>
<reference evidence="2" key="1">
    <citation type="journal article" date="2020" name="Stud. Mycol.">
        <title>101 Dothideomycetes genomes: a test case for predicting lifestyles and emergence of pathogens.</title>
        <authorList>
            <person name="Haridas S."/>
            <person name="Albert R."/>
            <person name="Binder M."/>
            <person name="Bloem J."/>
            <person name="Labutti K."/>
            <person name="Salamov A."/>
            <person name="Andreopoulos B."/>
            <person name="Baker S."/>
            <person name="Barry K."/>
            <person name="Bills G."/>
            <person name="Bluhm B."/>
            <person name="Cannon C."/>
            <person name="Castanera R."/>
            <person name="Culley D."/>
            <person name="Daum C."/>
            <person name="Ezra D."/>
            <person name="Gonzalez J."/>
            <person name="Henrissat B."/>
            <person name="Kuo A."/>
            <person name="Liang C."/>
            <person name="Lipzen A."/>
            <person name="Lutzoni F."/>
            <person name="Magnuson J."/>
            <person name="Mondo S."/>
            <person name="Nolan M."/>
            <person name="Ohm R."/>
            <person name="Pangilinan J."/>
            <person name="Park H.-J."/>
            <person name="Ramirez L."/>
            <person name="Alfaro M."/>
            <person name="Sun H."/>
            <person name="Tritt A."/>
            <person name="Yoshinaga Y."/>
            <person name="Zwiers L.-H."/>
            <person name="Turgeon B."/>
            <person name="Goodwin S."/>
            <person name="Spatafora J."/>
            <person name="Crous P."/>
            <person name="Grigoriev I."/>
        </authorList>
    </citation>
    <scope>NUCLEOTIDE SEQUENCE</scope>
    <source>
        <strain evidence="2">ATCC 36951</strain>
    </source>
</reference>
<dbReference type="Proteomes" id="UP000799537">
    <property type="component" value="Unassembled WGS sequence"/>
</dbReference>
<accession>A0A6A6C7G9</accession>
<dbReference type="Gene3D" id="3.30.710.10">
    <property type="entry name" value="Potassium Channel Kv1.1, Chain A"/>
    <property type="match status" value="1"/>
</dbReference>
<dbReference type="AlphaFoldDB" id="A0A6A6C7G9"/>
<keyword evidence="3" id="KW-1185">Reference proteome</keyword>
<dbReference type="PANTHER" id="PTHR47843:SF2">
    <property type="entry name" value="BTB DOMAIN-CONTAINING PROTEIN"/>
    <property type="match status" value="1"/>
</dbReference>
<organism evidence="2 3">
    <name type="scientific">Zasmidium cellare ATCC 36951</name>
    <dbReference type="NCBI Taxonomy" id="1080233"/>
    <lineage>
        <taxon>Eukaryota</taxon>
        <taxon>Fungi</taxon>
        <taxon>Dikarya</taxon>
        <taxon>Ascomycota</taxon>
        <taxon>Pezizomycotina</taxon>
        <taxon>Dothideomycetes</taxon>
        <taxon>Dothideomycetidae</taxon>
        <taxon>Mycosphaerellales</taxon>
        <taxon>Mycosphaerellaceae</taxon>
        <taxon>Zasmidium</taxon>
    </lineage>
</organism>
<dbReference type="InterPro" id="IPR011333">
    <property type="entry name" value="SKP1/BTB/POZ_sf"/>
</dbReference>
<evidence type="ECO:0000256" key="1">
    <source>
        <dbReference type="SAM" id="MobiDB-lite"/>
    </source>
</evidence>
<dbReference type="SUPFAM" id="SSF54695">
    <property type="entry name" value="POZ domain"/>
    <property type="match status" value="1"/>
</dbReference>
<evidence type="ECO:0000313" key="2">
    <source>
        <dbReference type="EMBL" id="KAF2162793.1"/>
    </source>
</evidence>
<sequence>MPRLTHHQYNELLKTELVKFLFGQDHQESVVVHKGFAAYHSEFFAGSVSKSGFEGTIELTDVGVNAVKIFARWCYESRLDAPVLQKLSPDQAQELKHSLIDVWIFAEMHGIPKLQNQSMSQLRSLFSHDLTLLTAEDIQFVFDKTSSVDNPLRQMLVLILVVKIDLGREKFDKYDAIAQAHAGFFATFFTYQRTWLMAHGKAKPKDKAEKLVEMLEDEGMVAKVRVRVPPPPEWVLVLSGATPQPQPQPQKEGEVIELD</sequence>
<protein>
    <recommendedName>
        <fullName evidence="4">BTB domain-containing protein</fullName>
    </recommendedName>
</protein>
<dbReference type="RefSeq" id="XP_033663682.1">
    <property type="nucleotide sequence ID" value="XM_033808203.1"/>
</dbReference>
<evidence type="ECO:0008006" key="4">
    <source>
        <dbReference type="Google" id="ProtNLM"/>
    </source>
</evidence>
<gene>
    <name evidence="2" type="ORF">M409DRAFT_26648</name>
</gene>
<dbReference type="OrthoDB" id="194443at2759"/>
<dbReference type="PANTHER" id="PTHR47843">
    <property type="entry name" value="BTB DOMAIN-CONTAINING PROTEIN-RELATED"/>
    <property type="match status" value="1"/>
</dbReference>